<name>A0AAV0S376_9ROSI</name>
<reference evidence="1" key="1">
    <citation type="submission" date="2022-08" db="EMBL/GenBank/DDBJ databases">
        <authorList>
            <person name="Gutierrez-Valencia J."/>
        </authorList>
    </citation>
    <scope>NUCLEOTIDE SEQUENCE</scope>
</reference>
<keyword evidence="2" id="KW-1185">Reference proteome</keyword>
<feature type="non-terminal residue" evidence="1">
    <location>
        <position position="1"/>
    </location>
</feature>
<evidence type="ECO:0000313" key="2">
    <source>
        <dbReference type="Proteomes" id="UP001154282"/>
    </source>
</evidence>
<dbReference type="EMBL" id="CAMGYJ010000011">
    <property type="protein sequence ID" value="CAI0626980.1"/>
    <property type="molecule type" value="Genomic_DNA"/>
</dbReference>
<protein>
    <submittedName>
        <fullName evidence="1">Uncharacterized protein</fullName>
    </submittedName>
</protein>
<gene>
    <name evidence="1" type="ORF">LITE_LOCUS51097</name>
</gene>
<proteinExistence type="predicted"/>
<accession>A0AAV0S376</accession>
<dbReference type="Proteomes" id="UP001154282">
    <property type="component" value="Unassembled WGS sequence"/>
</dbReference>
<dbReference type="AlphaFoldDB" id="A0AAV0S376"/>
<evidence type="ECO:0000313" key="1">
    <source>
        <dbReference type="EMBL" id="CAI0626980.1"/>
    </source>
</evidence>
<sequence>KKNFYLDQVQALDLHTLTPNPTRPVLDPRRRSFWDQPEITFPPANLCSGRYLFAVLSLPSGSLSLSVAVLDLK</sequence>
<organism evidence="1 2">
    <name type="scientific">Linum tenue</name>
    <dbReference type="NCBI Taxonomy" id="586396"/>
    <lineage>
        <taxon>Eukaryota</taxon>
        <taxon>Viridiplantae</taxon>
        <taxon>Streptophyta</taxon>
        <taxon>Embryophyta</taxon>
        <taxon>Tracheophyta</taxon>
        <taxon>Spermatophyta</taxon>
        <taxon>Magnoliopsida</taxon>
        <taxon>eudicotyledons</taxon>
        <taxon>Gunneridae</taxon>
        <taxon>Pentapetalae</taxon>
        <taxon>rosids</taxon>
        <taxon>fabids</taxon>
        <taxon>Malpighiales</taxon>
        <taxon>Linaceae</taxon>
        <taxon>Linum</taxon>
    </lineage>
</organism>
<comment type="caution">
    <text evidence="1">The sequence shown here is derived from an EMBL/GenBank/DDBJ whole genome shotgun (WGS) entry which is preliminary data.</text>
</comment>